<reference evidence="2 3" key="1">
    <citation type="submission" date="2024-01" db="EMBL/GenBank/DDBJ databases">
        <title>Genome insights into Plantactinospora sonchi sp. nov.</title>
        <authorList>
            <person name="Wang L."/>
        </authorList>
    </citation>
    <scope>NUCLEOTIDE SEQUENCE [LARGE SCALE GENOMIC DNA]</scope>
    <source>
        <strain evidence="2 3">NEAU-QY2</strain>
    </source>
</reference>
<feature type="compositionally biased region" description="Low complexity" evidence="1">
    <location>
        <begin position="140"/>
        <end position="150"/>
    </location>
</feature>
<name>A0ABU7RPJ9_9ACTN</name>
<evidence type="ECO:0000313" key="2">
    <source>
        <dbReference type="EMBL" id="MEE6258432.1"/>
    </source>
</evidence>
<dbReference type="RefSeq" id="WP_331213543.1">
    <property type="nucleotide sequence ID" value="NZ_JAZGQK010000006.1"/>
</dbReference>
<dbReference type="EMBL" id="JAZGQK010000006">
    <property type="protein sequence ID" value="MEE6258432.1"/>
    <property type="molecule type" value="Genomic_DNA"/>
</dbReference>
<protein>
    <submittedName>
        <fullName evidence="2">DUF5318 domain-containing protein</fullName>
    </submittedName>
</protein>
<dbReference type="Pfam" id="PF17249">
    <property type="entry name" value="DUF5318"/>
    <property type="match status" value="1"/>
</dbReference>
<organism evidence="2 3">
    <name type="scientific">Plantactinospora sonchi</name>
    <dbReference type="NCBI Taxonomy" id="1544735"/>
    <lineage>
        <taxon>Bacteria</taxon>
        <taxon>Bacillati</taxon>
        <taxon>Actinomycetota</taxon>
        <taxon>Actinomycetes</taxon>
        <taxon>Micromonosporales</taxon>
        <taxon>Micromonosporaceae</taxon>
        <taxon>Plantactinospora</taxon>
    </lineage>
</organism>
<accession>A0ABU7RPJ9</accession>
<sequence>MRTQRQVVDYSLQKRALLREVHSGRVGTYEVCDASPYLKNAARFHGEPTETLCPVCRRENLTHVHYIYGDELRQSAGQARTRAELSVLAMTLREFQVYVVEVCRGCDWNHLVEQYLLGRDGVPAGDPGDAPGGTAVGAAVAASATTGGSSTRRRREAGR</sequence>
<comment type="caution">
    <text evidence="2">The sequence shown here is derived from an EMBL/GenBank/DDBJ whole genome shotgun (WGS) entry which is preliminary data.</text>
</comment>
<proteinExistence type="predicted"/>
<keyword evidence="3" id="KW-1185">Reference proteome</keyword>
<evidence type="ECO:0000313" key="3">
    <source>
        <dbReference type="Proteomes" id="UP001332243"/>
    </source>
</evidence>
<evidence type="ECO:0000256" key="1">
    <source>
        <dbReference type="SAM" id="MobiDB-lite"/>
    </source>
</evidence>
<gene>
    <name evidence="2" type="ORF">V1633_07980</name>
</gene>
<dbReference type="InterPro" id="IPR035169">
    <property type="entry name" value="DUF5318"/>
</dbReference>
<feature type="region of interest" description="Disordered" evidence="1">
    <location>
        <begin position="140"/>
        <end position="159"/>
    </location>
</feature>
<dbReference type="Proteomes" id="UP001332243">
    <property type="component" value="Unassembled WGS sequence"/>
</dbReference>